<evidence type="ECO:0000259" key="1">
    <source>
        <dbReference type="Pfam" id="PF04101"/>
    </source>
</evidence>
<dbReference type="Pfam" id="PF04101">
    <property type="entry name" value="Glyco_tran_28_C"/>
    <property type="match status" value="1"/>
</dbReference>
<accession>A0A7W5DXB0</accession>
<feature type="domain" description="Glycosyl transferase family 28 C-terminal" evidence="1">
    <location>
        <begin position="207"/>
        <end position="310"/>
    </location>
</feature>
<dbReference type="InterPro" id="IPR007235">
    <property type="entry name" value="Glyco_trans_28_C"/>
</dbReference>
<dbReference type="AlphaFoldDB" id="A0A7W5DXB0"/>
<gene>
    <name evidence="2" type="ORF">FHS27_001958</name>
</gene>
<comment type="caution">
    <text evidence="2">The sequence shown here is derived from an EMBL/GenBank/DDBJ whole genome shotgun (WGS) entry which is preliminary data.</text>
</comment>
<evidence type="ECO:0000313" key="3">
    <source>
        <dbReference type="Proteomes" id="UP000536179"/>
    </source>
</evidence>
<dbReference type="SUPFAM" id="SSF53756">
    <property type="entry name" value="UDP-Glycosyltransferase/glycogen phosphorylase"/>
    <property type="match status" value="1"/>
</dbReference>
<dbReference type="Proteomes" id="UP000536179">
    <property type="component" value="Unassembled WGS sequence"/>
</dbReference>
<reference evidence="2 3" key="1">
    <citation type="submission" date="2020-08" db="EMBL/GenBank/DDBJ databases">
        <title>Genomic Encyclopedia of Type Strains, Phase III (KMG-III): the genomes of soil and plant-associated and newly described type strains.</title>
        <authorList>
            <person name="Whitman W."/>
        </authorList>
    </citation>
    <scope>NUCLEOTIDE SEQUENCE [LARGE SCALE GENOMIC DNA]</scope>
    <source>
        <strain evidence="2 3">CECT 8075</strain>
    </source>
</reference>
<organism evidence="2 3">
    <name type="scientific">Aporhodopirellula rubra</name>
    <dbReference type="NCBI Taxonomy" id="980271"/>
    <lineage>
        <taxon>Bacteria</taxon>
        <taxon>Pseudomonadati</taxon>
        <taxon>Planctomycetota</taxon>
        <taxon>Planctomycetia</taxon>
        <taxon>Pirellulales</taxon>
        <taxon>Pirellulaceae</taxon>
        <taxon>Aporhodopirellula</taxon>
    </lineage>
</organism>
<dbReference type="PANTHER" id="PTHR21015">
    <property type="entry name" value="UDP-N-ACETYLGLUCOSAMINE--N-ACETYLMURAMYL-(PENTAPEPTIDE) PYROPHOSPHORYL-UNDECAPRENOL N-ACETYLGLUCOSAMINE TRANSFERASE 1"/>
    <property type="match status" value="1"/>
</dbReference>
<proteinExistence type="predicted"/>
<dbReference type="PANTHER" id="PTHR21015:SF22">
    <property type="entry name" value="GLYCOSYLTRANSFERASE"/>
    <property type="match status" value="1"/>
</dbReference>
<dbReference type="EMBL" id="JACHXU010000005">
    <property type="protein sequence ID" value="MBB3206150.1"/>
    <property type="molecule type" value="Genomic_DNA"/>
</dbReference>
<name>A0A7W5DXB0_9BACT</name>
<dbReference type="GO" id="GO:0016758">
    <property type="term" value="F:hexosyltransferase activity"/>
    <property type="evidence" value="ECO:0007669"/>
    <property type="project" value="InterPro"/>
</dbReference>
<sequence>MIGPRVGFYVHYHGMGHKHRTEAILQHLTIPASVVTSRIDTLEWSGHTLTELIGLDCDNDNLSPDGLRHASDVPSLHFAPLWSQNISNRVAKYTTWLAKSKPDLMVIDVSVEISMLTRLASVPQIVMRQHGDRSDPAHLGAYAAAHSLLAPFPEMMEDEITPDWVRAKTVYLDGFCRNHATGPSNSAADTSDVATIVFMFGRGGSGDVHKRIRAAAELLPEYQIIVIGKEADEMKAYDPPNLRYLGWIDNATKYTTTADVVVTAAGHNSVMELGNARCKFIAVAQPRPFAEQFRKVEILQREGLAIGLDQWPADEAWPSLIQRATNLDPSRWDSVFARDGAKQAADHIHEVAAWSHQKREQSAKVSI</sequence>
<evidence type="ECO:0000313" key="2">
    <source>
        <dbReference type="EMBL" id="MBB3206150.1"/>
    </source>
</evidence>
<dbReference type="RefSeq" id="WP_184304397.1">
    <property type="nucleotide sequence ID" value="NZ_JACHXU010000005.1"/>
</dbReference>
<dbReference type="Gene3D" id="3.40.50.2000">
    <property type="entry name" value="Glycogen Phosphorylase B"/>
    <property type="match status" value="1"/>
</dbReference>
<protein>
    <recommendedName>
        <fullName evidence="1">Glycosyl transferase family 28 C-terminal domain-containing protein</fullName>
    </recommendedName>
</protein>
<keyword evidence="3" id="KW-1185">Reference proteome</keyword>